<evidence type="ECO:0000313" key="3">
    <source>
        <dbReference type="EMBL" id="MQY43251.1"/>
    </source>
</evidence>
<accession>A0A844AZ88</accession>
<dbReference type="InterPro" id="IPR025875">
    <property type="entry name" value="Leu-rich_rpt_4"/>
</dbReference>
<proteinExistence type="predicted"/>
<evidence type="ECO:0000256" key="1">
    <source>
        <dbReference type="ARBA" id="ARBA00022614"/>
    </source>
</evidence>
<evidence type="ECO:0000256" key="2">
    <source>
        <dbReference type="ARBA" id="ARBA00022737"/>
    </source>
</evidence>
<dbReference type="RefSeq" id="WP_153548140.1">
    <property type="nucleotide sequence ID" value="NZ_WIXK01000005.1"/>
</dbReference>
<evidence type="ECO:0000313" key="4">
    <source>
        <dbReference type="Proteomes" id="UP000436694"/>
    </source>
</evidence>
<comment type="caution">
    <text evidence="3">The sequence shown here is derived from an EMBL/GenBank/DDBJ whole genome shotgun (WGS) entry which is preliminary data.</text>
</comment>
<reference evidence="3 4" key="1">
    <citation type="submission" date="2019-10" db="EMBL/GenBank/DDBJ databases">
        <title>Epibacterium sp. nov., isolated from seawater.</title>
        <authorList>
            <person name="Zhang X."/>
            <person name="Li N."/>
        </authorList>
    </citation>
    <scope>NUCLEOTIDE SEQUENCE [LARGE SCALE GENOMIC DNA]</scope>
    <source>
        <strain evidence="3 4">SM1969</strain>
    </source>
</reference>
<keyword evidence="2" id="KW-0677">Repeat</keyword>
<keyword evidence="4" id="KW-1185">Reference proteome</keyword>
<dbReference type="Proteomes" id="UP000436694">
    <property type="component" value="Unassembled WGS sequence"/>
</dbReference>
<dbReference type="EMBL" id="WIXK01000005">
    <property type="protein sequence ID" value="MQY43251.1"/>
    <property type="molecule type" value="Genomic_DNA"/>
</dbReference>
<dbReference type="InterPro" id="IPR050836">
    <property type="entry name" value="SDS22/Internalin_LRR"/>
</dbReference>
<gene>
    <name evidence="3" type="ORF">GG681_11420</name>
</gene>
<dbReference type="Pfam" id="PF12799">
    <property type="entry name" value="LRR_4"/>
    <property type="match status" value="2"/>
</dbReference>
<dbReference type="SUPFAM" id="SSF52058">
    <property type="entry name" value="L domain-like"/>
    <property type="match status" value="1"/>
</dbReference>
<dbReference type="Gene3D" id="3.80.10.10">
    <property type="entry name" value="Ribonuclease Inhibitor"/>
    <property type="match status" value="1"/>
</dbReference>
<organism evidence="3 4">
    <name type="scientific">Tritonibacter aquimaris</name>
    <dbReference type="NCBI Taxonomy" id="2663379"/>
    <lineage>
        <taxon>Bacteria</taxon>
        <taxon>Pseudomonadati</taxon>
        <taxon>Pseudomonadota</taxon>
        <taxon>Alphaproteobacteria</taxon>
        <taxon>Rhodobacterales</taxon>
        <taxon>Paracoccaceae</taxon>
        <taxon>Tritonibacter</taxon>
    </lineage>
</organism>
<dbReference type="PANTHER" id="PTHR46652">
    <property type="entry name" value="LEUCINE-RICH REPEAT AND IQ DOMAIN-CONTAINING PROTEIN 1-RELATED"/>
    <property type="match status" value="1"/>
</dbReference>
<name>A0A844AZ88_9RHOB</name>
<dbReference type="AlphaFoldDB" id="A0A844AZ88"/>
<sequence length="586" mass="64388">MNNPEFLTDWNVAFREDPFRFTSEYAGGERAILLEFVPGDRSSLTELPATIDQLGALHSVSLTQTNVKDVSRLAQFRDMKELFLSGTKVRDLSALAVLTELETLVLQNVQIDDLSFVRNMKSLSELCISGSQVADISPLAGCKKLRSLGLNNTPVRDISALAKLSRLRWLNLDHTQIDTLDALASHKSLGELSASFTSVSDLSPLSAAKQLTRLRCDGTGVSDLSPLVGSPRLTTLSMNGCPIEDLSPLATLRKLQYVYLAETKVRDISPIAGFKLYDLYLDGSEIEDLTPLRPNRSMPRLACDVTGVSFRDTPLTRMDPAGFGDIASVDAGNARTDELFAYLRKLKTWPPAGAKPHVELAPLPELPAQIAGLRLAEDSTLLRPLSWQGNADLQKGGAISAPDEPLGAAVLADCAARYNSADWNEKSRAALSKIFASVIEPDSPLDADPVLACIAAIDHAEPLQAALVRNMAIALAACANAYMADTYVRTTMSRAALCWLQYHQAELVQFSQTQEDLFADWMRVSLQNVNLWHDLGVALERRPFNDPEKIKERAEFFGDIHVISLEGGWSSYDSMADYRFMYSNYV</sequence>
<dbReference type="PANTHER" id="PTHR46652:SF3">
    <property type="entry name" value="LEUCINE-RICH REPEAT-CONTAINING PROTEIN 9"/>
    <property type="match status" value="1"/>
</dbReference>
<evidence type="ECO:0008006" key="5">
    <source>
        <dbReference type="Google" id="ProtNLM"/>
    </source>
</evidence>
<protein>
    <recommendedName>
        <fullName evidence="5">Internalin-A</fullName>
    </recommendedName>
</protein>
<keyword evidence="1" id="KW-0433">Leucine-rich repeat</keyword>
<dbReference type="InterPro" id="IPR032675">
    <property type="entry name" value="LRR_dom_sf"/>
</dbReference>